<name>A0A172UWQ0_9MYCO</name>
<organism evidence="1 2">
    <name type="scientific">Mycobacterium adipatum</name>
    <dbReference type="NCBI Taxonomy" id="1682113"/>
    <lineage>
        <taxon>Bacteria</taxon>
        <taxon>Bacillati</taxon>
        <taxon>Actinomycetota</taxon>
        <taxon>Actinomycetes</taxon>
        <taxon>Mycobacteriales</taxon>
        <taxon>Mycobacteriaceae</taxon>
        <taxon>Mycobacterium</taxon>
    </lineage>
</organism>
<reference evidence="1 2" key="1">
    <citation type="submission" date="2016-05" db="EMBL/GenBank/DDBJ databases">
        <title>Complete genome sequence of a phthalic acid esters degrading Mycobacterium sp. YC-RL4.</title>
        <authorList>
            <person name="Ren L."/>
            <person name="Fan S."/>
            <person name="Ruth N."/>
            <person name="Jia Y."/>
            <person name="Wang J."/>
            <person name="Qiao C."/>
        </authorList>
    </citation>
    <scope>NUCLEOTIDE SEQUENCE [LARGE SCALE GENOMIC DNA]</scope>
    <source>
        <strain evidence="1 2">YC-RL4</strain>
        <plasmid evidence="2">pmyc1</plasmid>
    </source>
</reference>
<evidence type="ECO:0000313" key="1">
    <source>
        <dbReference type="EMBL" id="ANE83486.1"/>
    </source>
</evidence>
<keyword evidence="1" id="KW-0614">Plasmid</keyword>
<dbReference type="KEGG" id="madi:A7U43_28695"/>
<evidence type="ECO:0000313" key="2">
    <source>
        <dbReference type="Proteomes" id="UP000077143"/>
    </source>
</evidence>
<proteinExistence type="predicted"/>
<keyword evidence="2" id="KW-1185">Reference proteome</keyword>
<geneLocation type="plasmid" evidence="2">
    <name>pmyc1</name>
</geneLocation>
<protein>
    <submittedName>
        <fullName evidence="1">Uncharacterized protein</fullName>
    </submittedName>
</protein>
<accession>A0A172UWQ0</accession>
<dbReference type="Proteomes" id="UP000077143">
    <property type="component" value="Plasmid pMYC1"/>
</dbReference>
<sequence>MRGASIDRRIRRSVVAKRVVVSQAAVREAARRSTRASYALEGHVVPDGFVRSAAAQRYLDELVQGRLRHQEEFAHRSSNLDTQ</sequence>
<dbReference type="AlphaFoldDB" id="A0A172UWQ0"/>
<gene>
    <name evidence="1" type="ORF">A7U43_28695</name>
</gene>
<dbReference type="EMBL" id="CP015597">
    <property type="protein sequence ID" value="ANE83486.1"/>
    <property type="molecule type" value="Genomic_DNA"/>
</dbReference>